<evidence type="ECO:0000313" key="1">
    <source>
        <dbReference type="EMBL" id="KAI4370051.1"/>
    </source>
</evidence>
<accession>A0ACB9QSX8</accession>
<sequence length="441" mass="49229">MEVRRSFRIDPRKSKPLMLLKDFLLDDLSSCSSSGFRSFPRHLRRSSTPTSIRLLLEVDLRDGIPSVVAAKTNKRKSLKRTSSSTLFRTAAVKLVKAMKSPLRTTCFLPHGGRAARKLLTREVEEDVVQWRLLSNREIVEGQDVVPSVTTLGSEFAAEVGSSGGEKGIVSEGKGAEATSVEEDSTGTDGRDCIGGEAAANPCSKQTQERLKEKEQFSPVSVLDCPFDEDDDDNDAPSDCSPANLRTGRGRGRHGGVSRLAPLQLEERIASLVLEEEEEAARLDGSIPWLRLTACLVGGESWEKEKDNTEAMFERMLETVKANIRSYDSKSDVLLLDFFREKMEDGLREGSADHRGRNRFKHEAARAAELWVRGEETRETYLGWEMEEGRKAYVKGMDRGMVKWDVMGNHGATDSERYEVCLDVEGDVWTLLVYEVLIDIFG</sequence>
<gene>
    <name evidence="1" type="ORF">MLD38_018437</name>
</gene>
<organism evidence="1 2">
    <name type="scientific">Melastoma candidum</name>
    <dbReference type="NCBI Taxonomy" id="119954"/>
    <lineage>
        <taxon>Eukaryota</taxon>
        <taxon>Viridiplantae</taxon>
        <taxon>Streptophyta</taxon>
        <taxon>Embryophyta</taxon>
        <taxon>Tracheophyta</taxon>
        <taxon>Spermatophyta</taxon>
        <taxon>Magnoliopsida</taxon>
        <taxon>eudicotyledons</taxon>
        <taxon>Gunneridae</taxon>
        <taxon>Pentapetalae</taxon>
        <taxon>rosids</taxon>
        <taxon>malvids</taxon>
        <taxon>Myrtales</taxon>
        <taxon>Melastomataceae</taxon>
        <taxon>Melastomatoideae</taxon>
        <taxon>Melastomateae</taxon>
        <taxon>Melastoma</taxon>
    </lineage>
</organism>
<keyword evidence="2" id="KW-1185">Reference proteome</keyword>
<protein>
    <submittedName>
        <fullName evidence="1">Uncharacterized protein</fullName>
    </submittedName>
</protein>
<dbReference type="Proteomes" id="UP001057402">
    <property type="component" value="Chromosome 5"/>
</dbReference>
<dbReference type="EMBL" id="CM042884">
    <property type="protein sequence ID" value="KAI4370051.1"/>
    <property type="molecule type" value="Genomic_DNA"/>
</dbReference>
<proteinExistence type="predicted"/>
<name>A0ACB9QSX8_9MYRT</name>
<evidence type="ECO:0000313" key="2">
    <source>
        <dbReference type="Proteomes" id="UP001057402"/>
    </source>
</evidence>
<reference evidence="2" key="1">
    <citation type="journal article" date="2023" name="Front. Plant Sci.">
        <title>Chromosomal-level genome assembly of Melastoma candidum provides insights into trichome evolution.</title>
        <authorList>
            <person name="Zhong Y."/>
            <person name="Wu W."/>
            <person name="Sun C."/>
            <person name="Zou P."/>
            <person name="Liu Y."/>
            <person name="Dai S."/>
            <person name="Zhou R."/>
        </authorList>
    </citation>
    <scope>NUCLEOTIDE SEQUENCE [LARGE SCALE GENOMIC DNA]</scope>
</reference>
<comment type="caution">
    <text evidence="1">The sequence shown here is derived from an EMBL/GenBank/DDBJ whole genome shotgun (WGS) entry which is preliminary data.</text>
</comment>